<dbReference type="KEGG" id="chh:A0O34_21230"/>
<gene>
    <name evidence="1" type="ORF">A0O34_21230</name>
</gene>
<sequence length="111" mass="12507">MYNFYNSSGLSTYNVKSPVLNNPTNEPVGVSFQFVAANRYTMPAAIQTIFADDHILLEYSTDAGQTYTLIHDYEIGKTGELNTGGTISSFLHQQQLNGLPKIYFYLQERIK</sequence>
<dbReference type="EMBL" id="CP015199">
    <property type="protein sequence ID" value="ANF52888.1"/>
    <property type="molecule type" value="Genomic_DNA"/>
</dbReference>
<evidence type="ECO:0000313" key="2">
    <source>
        <dbReference type="Proteomes" id="UP000077824"/>
    </source>
</evidence>
<dbReference type="AlphaFoldDB" id="A0A172Y0V5"/>
<evidence type="ECO:0000313" key="1">
    <source>
        <dbReference type="EMBL" id="ANF52888.1"/>
    </source>
</evidence>
<reference evidence="1 2" key="1">
    <citation type="submission" date="2016-04" db="EMBL/GenBank/DDBJ databases">
        <title>Complete Genome Sequence of Chryseobacterium sp. IHBB 10212.</title>
        <authorList>
            <person name="Pal M."/>
            <person name="Swarnkar M.K."/>
            <person name="Kaushal K."/>
            <person name="Chhibber S."/>
            <person name="Singh A.K."/>
            <person name="Gulati A."/>
        </authorList>
    </citation>
    <scope>NUCLEOTIDE SEQUENCE [LARGE SCALE GENOMIC DNA]</scope>
    <source>
        <strain evidence="1 2">IHBB 10212</strain>
    </source>
</reference>
<name>A0A172Y0V5_9FLAO</name>
<proteinExistence type="predicted"/>
<organism evidence="1 2">
    <name type="scientific">Chryseobacterium glaciei</name>
    <dbReference type="NCBI Taxonomy" id="1685010"/>
    <lineage>
        <taxon>Bacteria</taxon>
        <taxon>Pseudomonadati</taxon>
        <taxon>Bacteroidota</taxon>
        <taxon>Flavobacteriia</taxon>
        <taxon>Flavobacteriales</taxon>
        <taxon>Weeksellaceae</taxon>
        <taxon>Chryseobacterium group</taxon>
        <taxon>Chryseobacterium</taxon>
    </lineage>
</organism>
<keyword evidence="2" id="KW-1185">Reference proteome</keyword>
<protein>
    <submittedName>
        <fullName evidence="1">Uncharacterized protein</fullName>
    </submittedName>
</protein>
<accession>A0A172Y0V5</accession>
<dbReference type="RefSeq" id="WP_066759127.1">
    <property type="nucleotide sequence ID" value="NZ_CP015199.1"/>
</dbReference>
<dbReference type="STRING" id="1685010.A0O34_21230"/>
<dbReference type="Proteomes" id="UP000077824">
    <property type="component" value="Chromosome"/>
</dbReference>
<dbReference type="OrthoDB" id="9805017at2"/>